<dbReference type="GO" id="GO:0005634">
    <property type="term" value="C:nucleus"/>
    <property type="evidence" value="ECO:0007669"/>
    <property type="project" value="TreeGrafter"/>
</dbReference>
<evidence type="ECO:0000256" key="4">
    <source>
        <dbReference type="ARBA" id="ARBA00022723"/>
    </source>
</evidence>
<evidence type="ECO:0000256" key="5">
    <source>
        <dbReference type="ARBA" id="ARBA00022801"/>
    </source>
</evidence>
<evidence type="ECO:0000256" key="8">
    <source>
        <dbReference type="SAM" id="MobiDB-lite"/>
    </source>
</evidence>
<protein>
    <recommendedName>
        <fullName evidence="3">exodeoxyribonuclease III</fullName>
        <ecNumber evidence="3">3.1.11.2</ecNumber>
    </recommendedName>
</protein>
<keyword evidence="11" id="KW-1185">Reference proteome</keyword>
<dbReference type="SUPFAM" id="SSF56219">
    <property type="entry name" value="DNase I-like"/>
    <property type="match status" value="1"/>
</dbReference>
<evidence type="ECO:0000256" key="1">
    <source>
        <dbReference type="ARBA" id="ARBA00000493"/>
    </source>
</evidence>
<evidence type="ECO:0000256" key="3">
    <source>
        <dbReference type="ARBA" id="ARBA00012115"/>
    </source>
</evidence>
<feature type="region of interest" description="Disordered" evidence="8">
    <location>
        <begin position="29"/>
        <end position="61"/>
    </location>
</feature>
<dbReference type="GO" id="GO:0008081">
    <property type="term" value="F:phosphoric diester hydrolase activity"/>
    <property type="evidence" value="ECO:0007669"/>
    <property type="project" value="TreeGrafter"/>
</dbReference>
<dbReference type="GO" id="GO:0003906">
    <property type="term" value="F:DNA-(apurinic or apyrimidinic site) endonuclease activity"/>
    <property type="evidence" value="ECO:0007669"/>
    <property type="project" value="TreeGrafter"/>
</dbReference>
<reference evidence="10" key="1">
    <citation type="submission" date="2021-06" db="EMBL/GenBank/DDBJ databases">
        <title>Parelaphostrongylus tenuis whole genome reference sequence.</title>
        <authorList>
            <person name="Garwood T.J."/>
            <person name="Larsen P.A."/>
            <person name="Fountain-Jones N.M."/>
            <person name="Garbe J.R."/>
            <person name="Macchietto M.G."/>
            <person name="Kania S.A."/>
            <person name="Gerhold R.W."/>
            <person name="Richards J.E."/>
            <person name="Wolf T.M."/>
        </authorList>
    </citation>
    <scope>NUCLEOTIDE SEQUENCE</scope>
    <source>
        <strain evidence="10">MNPRO001-30</strain>
        <tissue evidence="10">Meninges</tissue>
    </source>
</reference>
<dbReference type="PANTHER" id="PTHR22748">
    <property type="entry name" value="AP ENDONUCLEASE"/>
    <property type="match status" value="1"/>
</dbReference>
<dbReference type="EC" id="3.1.11.2" evidence="3"/>
<feature type="binding site" evidence="7">
    <location>
        <position position="100"/>
    </location>
    <ligand>
        <name>Mg(2+)</name>
        <dbReference type="ChEBI" id="CHEBI:18420"/>
        <label>1</label>
    </ligand>
</feature>
<organism evidence="10 11">
    <name type="scientific">Parelaphostrongylus tenuis</name>
    <name type="common">Meningeal worm</name>
    <dbReference type="NCBI Taxonomy" id="148309"/>
    <lineage>
        <taxon>Eukaryota</taxon>
        <taxon>Metazoa</taxon>
        <taxon>Ecdysozoa</taxon>
        <taxon>Nematoda</taxon>
        <taxon>Chromadorea</taxon>
        <taxon>Rhabditida</taxon>
        <taxon>Rhabditina</taxon>
        <taxon>Rhabditomorpha</taxon>
        <taxon>Strongyloidea</taxon>
        <taxon>Metastrongylidae</taxon>
        <taxon>Parelaphostrongylus</taxon>
    </lineage>
</organism>
<dbReference type="InterPro" id="IPR005135">
    <property type="entry name" value="Endo/exonuclease/phosphatase"/>
</dbReference>
<dbReference type="GO" id="GO:0006284">
    <property type="term" value="P:base-excision repair"/>
    <property type="evidence" value="ECO:0007669"/>
    <property type="project" value="TreeGrafter"/>
</dbReference>
<keyword evidence="7" id="KW-0464">Manganese</keyword>
<evidence type="ECO:0000313" key="10">
    <source>
        <dbReference type="EMBL" id="KAJ1373738.1"/>
    </source>
</evidence>
<dbReference type="EMBL" id="JAHQIW010007342">
    <property type="protein sequence ID" value="KAJ1373738.1"/>
    <property type="molecule type" value="Genomic_DNA"/>
</dbReference>
<accession>A0AAD5RCA1</accession>
<dbReference type="AlphaFoldDB" id="A0AAD5RCA1"/>
<evidence type="ECO:0000256" key="6">
    <source>
        <dbReference type="ARBA" id="ARBA00022842"/>
    </source>
</evidence>
<dbReference type="Proteomes" id="UP001196413">
    <property type="component" value="Unassembled WGS sequence"/>
</dbReference>
<comment type="catalytic activity">
    <reaction evidence="1">
        <text>Exonucleolytic cleavage in the 3'- to 5'-direction to yield nucleoside 5'-phosphates.</text>
        <dbReference type="EC" id="3.1.11.2"/>
    </reaction>
</comment>
<evidence type="ECO:0000256" key="2">
    <source>
        <dbReference type="ARBA" id="ARBA00007092"/>
    </source>
</evidence>
<evidence type="ECO:0000256" key="7">
    <source>
        <dbReference type="PIRSR" id="PIRSR604808-2"/>
    </source>
</evidence>
<dbReference type="GO" id="GO:0046872">
    <property type="term" value="F:metal ion binding"/>
    <property type="evidence" value="ECO:0007669"/>
    <property type="project" value="UniProtKB-KW"/>
</dbReference>
<feature type="compositionally biased region" description="Basic and acidic residues" evidence="8">
    <location>
        <begin position="49"/>
        <end position="61"/>
    </location>
</feature>
<dbReference type="GO" id="GO:0008311">
    <property type="term" value="F:double-stranded DNA 3'-5' DNA exonuclease activity"/>
    <property type="evidence" value="ECO:0007669"/>
    <property type="project" value="UniProtKB-EC"/>
</dbReference>
<dbReference type="PANTHER" id="PTHR22748:SF6">
    <property type="entry name" value="DNA-(APURINIC OR APYRIMIDINIC SITE) ENDONUCLEASE"/>
    <property type="match status" value="1"/>
</dbReference>
<feature type="domain" description="Endonuclease/exonuclease/phosphatase" evidence="9">
    <location>
        <begin position="69"/>
        <end position="174"/>
    </location>
</feature>
<feature type="binding site" evidence="7">
    <location>
        <position position="72"/>
    </location>
    <ligand>
        <name>Mg(2+)</name>
        <dbReference type="ChEBI" id="CHEBI:18420"/>
        <label>1</label>
    </ligand>
</feature>
<proteinExistence type="inferred from homology"/>
<dbReference type="Pfam" id="PF03372">
    <property type="entry name" value="Exo_endo_phos"/>
    <property type="match status" value="1"/>
</dbReference>
<name>A0AAD5RCA1_PARTN</name>
<dbReference type="InterPro" id="IPR036691">
    <property type="entry name" value="Endo/exonu/phosph_ase_sf"/>
</dbReference>
<keyword evidence="5" id="KW-0378">Hydrolase</keyword>
<evidence type="ECO:0000259" key="9">
    <source>
        <dbReference type="Pfam" id="PF03372"/>
    </source>
</evidence>
<gene>
    <name evidence="10" type="ORF">KIN20_036233</name>
</gene>
<comment type="cofactor">
    <cofactor evidence="7">
        <name>Mg(2+)</name>
        <dbReference type="ChEBI" id="CHEBI:18420"/>
    </cofactor>
    <cofactor evidence="7">
        <name>Mn(2+)</name>
        <dbReference type="ChEBI" id="CHEBI:29035"/>
    </cofactor>
    <text evidence="7">Probably binds two magnesium or manganese ions per subunit.</text>
</comment>
<keyword evidence="4 7" id="KW-0479">Metal-binding</keyword>
<keyword evidence="6 7" id="KW-0460">Magnesium</keyword>
<comment type="caution">
    <text evidence="10">The sequence shown here is derived from an EMBL/GenBank/DDBJ whole genome shotgun (WGS) entry which is preliminary data.</text>
</comment>
<comment type="similarity">
    <text evidence="2">Belongs to the DNA repair enzymes AP/ExoA family.</text>
</comment>
<sequence length="183" mass="20554">MLWRASLAVECIAHGRRLMGKRAAKSEFFKPTKKKRAADVVANGSHQSESGRENGHSDDSEKERLWRMISWNVAGLRAFAKKEGHKSIVSESADLIFLGETKCNEWPVDLESAFKAYPHKTIVYSKEKKGYAGVALLSKIKPLQVWKGVGDDLFDNEGRLIIAEFSRFYFIGAYVPNSDKESG</sequence>
<dbReference type="Gene3D" id="3.60.10.10">
    <property type="entry name" value="Endonuclease/exonuclease/phosphatase"/>
    <property type="match status" value="1"/>
</dbReference>
<evidence type="ECO:0000313" key="11">
    <source>
        <dbReference type="Proteomes" id="UP001196413"/>
    </source>
</evidence>
<dbReference type="InterPro" id="IPR004808">
    <property type="entry name" value="AP_endonuc_1"/>
</dbReference>